<comment type="caution">
    <text evidence="2">The sequence shown here is derived from an EMBL/GenBank/DDBJ whole genome shotgun (WGS) entry which is preliminary data.</text>
</comment>
<accession>A0ABR8TW70</accession>
<protein>
    <recommendedName>
        <fullName evidence="4">Nucleotide exchange factor GrpE</fullName>
    </recommendedName>
</protein>
<name>A0ABR8TW70_9CELL</name>
<dbReference type="Proteomes" id="UP000655570">
    <property type="component" value="Unassembled WGS sequence"/>
</dbReference>
<feature type="compositionally biased region" description="Gly residues" evidence="1">
    <location>
        <begin position="118"/>
        <end position="127"/>
    </location>
</feature>
<feature type="region of interest" description="Disordered" evidence="1">
    <location>
        <begin position="1"/>
        <end position="39"/>
    </location>
</feature>
<evidence type="ECO:0000256" key="1">
    <source>
        <dbReference type="SAM" id="MobiDB-lite"/>
    </source>
</evidence>
<evidence type="ECO:0008006" key="4">
    <source>
        <dbReference type="Google" id="ProtNLM"/>
    </source>
</evidence>
<dbReference type="EMBL" id="JACSQF010000003">
    <property type="protein sequence ID" value="MBD7980036.1"/>
    <property type="molecule type" value="Genomic_DNA"/>
</dbReference>
<gene>
    <name evidence="2" type="ORF">H9641_04800</name>
</gene>
<dbReference type="RefSeq" id="WP_191801473.1">
    <property type="nucleotide sequence ID" value="NZ_JACSQF010000003.1"/>
</dbReference>
<sequence>MTAETIENTEPQDVVEETPEDVEETTEPTTEDAETFPREYVQKLRDESAKYRTRAQQTDALAHRLHEALTAATGRLADPTDLPFDEAHLDDPDALSAAVDALLVSKPHLASRTPRGDVGQGASGGPEGFSLAGALRAGAR</sequence>
<feature type="region of interest" description="Disordered" evidence="1">
    <location>
        <begin position="110"/>
        <end position="140"/>
    </location>
</feature>
<proteinExistence type="predicted"/>
<evidence type="ECO:0000313" key="2">
    <source>
        <dbReference type="EMBL" id="MBD7980036.1"/>
    </source>
</evidence>
<feature type="compositionally biased region" description="Acidic residues" evidence="1">
    <location>
        <begin position="13"/>
        <end position="34"/>
    </location>
</feature>
<keyword evidence="3" id="KW-1185">Reference proteome</keyword>
<organism evidence="2 3">
    <name type="scientific">Oerskovia merdavium</name>
    <dbReference type="NCBI Taxonomy" id="2762227"/>
    <lineage>
        <taxon>Bacteria</taxon>
        <taxon>Bacillati</taxon>
        <taxon>Actinomycetota</taxon>
        <taxon>Actinomycetes</taxon>
        <taxon>Micrococcales</taxon>
        <taxon>Cellulomonadaceae</taxon>
        <taxon>Oerskovia</taxon>
    </lineage>
</organism>
<reference evidence="2 3" key="1">
    <citation type="submission" date="2020-08" db="EMBL/GenBank/DDBJ databases">
        <title>A Genomic Blueprint of the Chicken Gut Microbiome.</title>
        <authorList>
            <person name="Gilroy R."/>
            <person name="Ravi A."/>
            <person name="Getino M."/>
            <person name="Pursley I."/>
            <person name="Horton D.L."/>
            <person name="Alikhan N.-F."/>
            <person name="Baker D."/>
            <person name="Gharbi K."/>
            <person name="Hall N."/>
            <person name="Watson M."/>
            <person name="Adriaenssens E.M."/>
            <person name="Foster-Nyarko E."/>
            <person name="Jarju S."/>
            <person name="Secka A."/>
            <person name="Antonio M."/>
            <person name="Oren A."/>
            <person name="Chaudhuri R."/>
            <person name="La Ragione R.M."/>
            <person name="Hildebrand F."/>
            <person name="Pallen M.J."/>
        </authorList>
    </citation>
    <scope>NUCLEOTIDE SEQUENCE [LARGE SCALE GENOMIC DNA]</scope>
    <source>
        <strain evidence="2 3">Sa2CUA9</strain>
    </source>
</reference>
<evidence type="ECO:0000313" key="3">
    <source>
        <dbReference type="Proteomes" id="UP000655570"/>
    </source>
</evidence>